<feature type="region of interest" description="Disordered" evidence="9">
    <location>
        <begin position="569"/>
        <end position="608"/>
    </location>
</feature>
<keyword evidence="3 8" id="KW-0812">Transmembrane</keyword>
<evidence type="ECO:0000256" key="5">
    <source>
        <dbReference type="ARBA" id="ARBA00022989"/>
    </source>
</evidence>
<dbReference type="InterPro" id="IPR018107">
    <property type="entry name" value="Na-dicarboxylate_symporter_CS"/>
</dbReference>
<reference evidence="10" key="1">
    <citation type="submission" date="2025-08" db="UniProtKB">
        <authorList>
            <consortium name="Ensembl"/>
        </authorList>
    </citation>
    <scope>IDENTIFICATION</scope>
</reference>
<reference evidence="10" key="2">
    <citation type="submission" date="2025-09" db="UniProtKB">
        <authorList>
            <consortium name="Ensembl"/>
        </authorList>
    </citation>
    <scope>IDENTIFICATION</scope>
</reference>
<dbReference type="Gene3D" id="1.10.3860.10">
    <property type="entry name" value="Sodium:dicarboxylate symporter"/>
    <property type="match status" value="1"/>
</dbReference>
<keyword evidence="11" id="KW-1185">Reference proteome</keyword>
<evidence type="ECO:0000256" key="4">
    <source>
        <dbReference type="ARBA" id="ARBA00022847"/>
    </source>
</evidence>
<dbReference type="PROSITE" id="PS00713">
    <property type="entry name" value="NA_DICARBOXYL_SYMP_1"/>
    <property type="match status" value="1"/>
</dbReference>
<proteinExistence type="inferred from homology"/>
<feature type="transmembrane region" description="Helical" evidence="8">
    <location>
        <begin position="361"/>
        <end position="383"/>
    </location>
</feature>
<feature type="transmembrane region" description="Helical" evidence="8">
    <location>
        <begin position="91"/>
        <end position="110"/>
    </location>
</feature>
<evidence type="ECO:0000256" key="3">
    <source>
        <dbReference type="ARBA" id="ARBA00022692"/>
    </source>
</evidence>
<dbReference type="PROSITE" id="PS00714">
    <property type="entry name" value="NA_DICARBOXYL_SYMP_2"/>
    <property type="match status" value="1"/>
</dbReference>
<sequence>MSPHPIGNVCKQNGLLILSVLAVVIGCLLGFFLRTRRLTEQEVMYFQFPGELLMRMLKMLILPLVVSSLMSGLAALDAKCSSRLGLITVSYYLWTTFVAVVVGIVMVSIIHPGGAAQKEDSEEGSKPIMSSADALLDLIRNMFPSNLVQATFQQYRTSTEITMKPKPTVSQSLSESSTRRALIYGIQDDNGTDIQNFALDLTPPPDVLVRTRPGNSDGMNVLGIVIFSSTMGIMLGRMGPNGTALVNFCQSLNEAVLKIVAIVIWYFPFGIVFLVAGKILEMSDPSAMGKKLGFYAITVVFGLVLHGLFILPAMYFFITKKSPIVYIRGILQALLIALATSSRRGLRLNKCSGASLLQGKFSFAVIIILLVSIPSSATLPITFKCLLENNHIDRRIIRFVLPVGATINMDGTALYEAVAAIFIAQVNNYELDFGQIITISITATAASIGAAGIPQAGLVTMVIVLTSVGLPTDDITLIIAVDWALDRFRTMVNVMGDALATGIMAHICRKDFIKEGDGVPLMCETKPMLSGPPQVNCQNNNGNYRASALGLKSELLPPDVARLVQLEEGVRPAPAHPHRRKPPLPPRHGKNKDHQHCAIDMNGIETNV</sequence>
<dbReference type="SUPFAM" id="SSF118215">
    <property type="entry name" value="Proton glutamate symport protein"/>
    <property type="match status" value="2"/>
</dbReference>
<evidence type="ECO:0000313" key="11">
    <source>
        <dbReference type="Proteomes" id="UP000694546"/>
    </source>
</evidence>
<keyword evidence="4 8" id="KW-0769">Symport</keyword>
<dbReference type="InterPro" id="IPR001991">
    <property type="entry name" value="Na-dicarboxylate_symporter"/>
</dbReference>
<dbReference type="GeneTree" id="ENSGT00940000156073"/>
<evidence type="ECO:0000256" key="9">
    <source>
        <dbReference type="SAM" id="MobiDB-lite"/>
    </source>
</evidence>
<evidence type="ECO:0000256" key="6">
    <source>
        <dbReference type="ARBA" id="ARBA00023136"/>
    </source>
</evidence>
<dbReference type="OMA" id="IMNLAPY"/>
<feature type="transmembrane region" description="Helical" evidence="8">
    <location>
        <begin position="324"/>
        <end position="340"/>
    </location>
</feature>
<name>A0A8C4ZZD8_GADMO</name>
<dbReference type="InterPro" id="IPR036458">
    <property type="entry name" value="Na:dicarbo_symporter_sf"/>
</dbReference>
<dbReference type="PANTHER" id="PTHR11958">
    <property type="entry name" value="SODIUM/DICARBOXYLATE SYMPORTER-RELATED"/>
    <property type="match status" value="1"/>
</dbReference>
<evidence type="ECO:0000256" key="8">
    <source>
        <dbReference type="RuleBase" id="RU361216"/>
    </source>
</evidence>
<dbReference type="Proteomes" id="UP000694546">
    <property type="component" value="Chromosome 12"/>
</dbReference>
<keyword evidence="2 8" id="KW-0813">Transport</keyword>
<dbReference type="InterPro" id="IPR050746">
    <property type="entry name" value="DAACS"/>
</dbReference>
<keyword evidence="5 8" id="KW-1133">Transmembrane helix</keyword>
<comment type="similarity">
    <text evidence="8">Belongs to the dicarboxylate/amino acid:cation symporter (DAACS) (TC 2.A.23) family.</text>
</comment>
<dbReference type="GO" id="GO:0005313">
    <property type="term" value="F:L-glutamate transmembrane transporter activity"/>
    <property type="evidence" value="ECO:0007669"/>
    <property type="project" value="TreeGrafter"/>
</dbReference>
<evidence type="ECO:0000256" key="7">
    <source>
        <dbReference type="ARBA" id="ARBA00023180"/>
    </source>
</evidence>
<comment type="subcellular location">
    <subcellularLocation>
        <location evidence="1 8">Membrane</location>
        <topology evidence="1 8">Multi-pass membrane protein</topology>
    </subcellularLocation>
</comment>
<dbReference type="GO" id="GO:0015175">
    <property type="term" value="F:neutral L-amino acid transmembrane transporter activity"/>
    <property type="evidence" value="ECO:0007669"/>
    <property type="project" value="TreeGrafter"/>
</dbReference>
<dbReference type="PANTHER" id="PTHR11958:SF106">
    <property type="entry name" value="AMINO ACID TRANSPORTER"/>
    <property type="match status" value="1"/>
</dbReference>
<evidence type="ECO:0000256" key="2">
    <source>
        <dbReference type="ARBA" id="ARBA00022448"/>
    </source>
</evidence>
<feature type="compositionally biased region" description="Basic residues" evidence="9">
    <location>
        <begin position="576"/>
        <end position="591"/>
    </location>
</feature>
<gene>
    <name evidence="10" type="primary">slc1a7b</name>
</gene>
<feature type="transmembrane region" description="Helical" evidence="8">
    <location>
        <begin position="259"/>
        <end position="280"/>
    </location>
</feature>
<keyword evidence="7" id="KW-0325">Glycoprotein</keyword>
<evidence type="ECO:0000313" key="10">
    <source>
        <dbReference type="Ensembl" id="ENSGMOP00000024790.1"/>
    </source>
</evidence>
<keyword evidence="6 8" id="KW-0472">Membrane</keyword>
<organism evidence="10 11">
    <name type="scientific">Gadus morhua</name>
    <name type="common">Atlantic cod</name>
    <dbReference type="NCBI Taxonomy" id="8049"/>
    <lineage>
        <taxon>Eukaryota</taxon>
        <taxon>Metazoa</taxon>
        <taxon>Chordata</taxon>
        <taxon>Craniata</taxon>
        <taxon>Vertebrata</taxon>
        <taxon>Euteleostomi</taxon>
        <taxon>Actinopterygii</taxon>
        <taxon>Neopterygii</taxon>
        <taxon>Teleostei</taxon>
        <taxon>Neoteleostei</taxon>
        <taxon>Acanthomorphata</taxon>
        <taxon>Zeiogadaria</taxon>
        <taxon>Gadariae</taxon>
        <taxon>Gadiformes</taxon>
        <taxon>Gadoidei</taxon>
        <taxon>Gadidae</taxon>
        <taxon>Gadus</taxon>
    </lineage>
</organism>
<dbReference type="GO" id="GO:0015501">
    <property type="term" value="F:glutamate:sodium symporter activity"/>
    <property type="evidence" value="ECO:0007669"/>
    <property type="project" value="TreeGrafter"/>
</dbReference>
<feature type="transmembrane region" description="Helical" evidence="8">
    <location>
        <begin position="15"/>
        <end position="35"/>
    </location>
</feature>
<feature type="transmembrane region" description="Helical" evidence="8">
    <location>
        <begin position="56"/>
        <end position="76"/>
    </location>
</feature>
<feature type="transmembrane region" description="Helical" evidence="8">
    <location>
        <begin position="220"/>
        <end position="239"/>
    </location>
</feature>
<evidence type="ECO:0000256" key="1">
    <source>
        <dbReference type="ARBA" id="ARBA00004141"/>
    </source>
</evidence>
<dbReference type="Ensembl" id="ENSGMOT00000055853.1">
    <property type="protein sequence ID" value="ENSGMOP00000024790.1"/>
    <property type="gene ID" value="ENSGMOG00000010689.2"/>
</dbReference>
<dbReference type="AlphaFoldDB" id="A0A8C4ZZD8"/>
<dbReference type="PRINTS" id="PR00173">
    <property type="entry name" value="EDTRNSPORT"/>
</dbReference>
<protein>
    <recommendedName>
        <fullName evidence="8">Amino acid transporter</fullName>
    </recommendedName>
</protein>
<feature type="transmembrane region" description="Helical" evidence="8">
    <location>
        <begin position="292"/>
        <end position="318"/>
    </location>
</feature>
<dbReference type="GO" id="GO:0005886">
    <property type="term" value="C:plasma membrane"/>
    <property type="evidence" value="ECO:0007669"/>
    <property type="project" value="TreeGrafter"/>
</dbReference>
<dbReference type="Pfam" id="PF00375">
    <property type="entry name" value="SDF"/>
    <property type="match status" value="2"/>
</dbReference>
<accession>A0A8C4ZZD8</accession>